<name>A0ABP0Q337_9DINO</name>
<protein>
    <recommendedName>
        <fullName evidence="6">ABC transporter domain-containing protein</fullName>
    </recommendedName>
</protein>
<dbReference type="EMBL" id="CAXAMN010023918">
    <property type="protein sequence ID" value="CAK9082263.1"/>
    <property type="molecule type" value="Genomic_DNA"/>
</dbReference>
<keyword evidence="4" id="KW-0175">Coiled coil</keyword>
<dbReference type="InterPro" id="IPR027417">
    <property type="entry name" value="P-loop_NTPase"/>
</dbReference>
<dbReference type="PANTHER" id="PTHR19211">
    <property type="entry name" value="ATP-BINDING TRANSPORT PROTEIN-RELATED"/>
    <property type="match status" value="1"/>
</dbReference>
<feature type="coiled-coil region" evidence="4">
    <location>
        <begin position="355"/>
        <end position="416"/>
    </location>
</feature>
<dbReference type="Pfam" id="PF12848">
    <property type="entry name" value="ABC_tran_Xtn"/>
    <property type="match status" value="1"/>
</dbReference>
<sequence>MLDGFAKHPENYVGLTTKSNYRDFQAYFWNLGMHHCPRPCMEREEVVRHAIVEMQEATVRRAGEEILSEVDFEVPAGARAVVVGPNGCGKTTLLTTIATRDSVEGGFLNVNAASIAWLQQEAISGSKKTVFDEATSQMKACATIQALENAQAALEAANDSEDIMKLVEALEQATAEFEAAGGAEIRRKVEEVLAGLGFSKADAGLDGAASLGCVHVFAYRRALLIDCDNNDGVKLARHFFCVWKKVILCFLPSPTKDFRKPCSELSGGWQMRVALAKVLLQEPQLLLLDEPTNHMDTSAKKWLTSYLARGLSSSSTLLLVTHDRTLLEGLRCSQVFEISEKRVLRYDVSGISEWENKRKTRLAKLQREMEKLENTMAHDEAYVKRFGAKSSHAKQAQSRMKKLAKAQTQLEGLRAETRGLPSSAILDGKKKEEGDEDDLTDGLLPLSGPGKVKFQLPEWPLSVSPPLDGKLLRLKDADIGYKAAEPVLRVEELVLAAGQRCALLGPNGCGKTTLLRTLAGQLEVRAGARILGVGGLRKARVAFFTQDLAQDLPSDITPIDHVLADDAPYTLDVQGARTALGALGLRGACHKAQIGTLSGGEKARVALAVFATRPADILLLDEPTNHLDGAAVASLCAGLREHKGVVLVASHDKAFLEALQVTDQILVTRGSLGEPGRLTVKSEPYKREILGDKSKVEDFVSSAAHKIEEAEDMEELSPESGRAQKLKKKKALRQKIESVMDRIEQAEKKWEKASSKMSEEYNEETLKAFEDANYTVDTELLRLLRSCHNAMVEGIQEANPYDALFQELLYECSIEENLYKKMQQLEDQLASA</sequence>
<organism evidence="7 8">
    <name type="scientific">Durusdinium trenchii</name>
    <dbReference type="NCBI Taxonomy" id="1381693"/>
    <lineage>
        <taxon>Eukaryota</taxon>
        <taxon>Sar</taxon>
        <taxon>Alveolata</taxon>
        <taxon>Dinophyceae</taxon>
        <taxon>Suessiales</taxon>
        <taxon>Symbiodiniaceae</taxon>
        <taxon>Durusdinium</taxon>
    </lineage>
</organism>
<evidence type="ECO:0000256" key="3">
    <source>
        <dbReference type="ARBA" id="ARBA00022840"/>
    </source>
</evidence>
<evidence type="ECO:0000313" key="7">
    <source>
        <dbReference type="EMBL" id="CAK9082263.1"/>
    </source>
</evidence>
<dbReference type="PANTHER" id="PTHR19211:SF133">
    <property type="entry name" value="ABC TRANSPORTER FAMILY PROTEIN"/>
    <property type="match status" value="1"/>
</dbReference>
<dbReference type="InterPro" id="IPR003593">
    <property type="entry name" value="AAA+_ATPase"/>
</dbReference>
<keyword evidence="8" id="KW-1185">Reference proteome</keyword>
<keyword evidence="2" id="KW-0547">Nucleotide-binding</keyword>
<reference evidence="7 8" key="1">
    <citation type="submission" date="2024-02" db="EMBL/GenBank/DDBJ databases">
        <authorList>
            <person name="Chen Y."/>
            <person name="Shah S."/>
            <person name="Dougan E. K."/>
            <person name="Thang M."/>
            <person name="Chan C."/>
        </authorList>
    </citation>
    <scope>NUCLEOTIDE SEQUENCE [LARGE SCALE GENOMIC DNA]</scope>
</reference>
<dbReference type="SUPFAM" id="SSF52540">
    <property type="entry name" value="P-loop containing nucleoside triphosphate hydrolases"/>
    <property type="match status" value="2"/>
</dbReference>
<feature type="coiled-coil region" evidence="4">
    <location>
        <begin position="722"/>
        <end position="763"/>
    </location>
</feature>
<proteinExistence type="predicted"/>
<evidence type="ECO:0000313" key="8">
    <source>
        <dbReference type="Proteomes" id="UP001642484"/>
    </source>
</evidence>
<evidence type="ECO:0000256" key="2">
    <source>
        <dbReference type="ARBA" id="ARBA00022741"/>
    </source>
</evidence>
<dbReference type="SMART" id="SM00382">
    <property type="entry name" value="AAA"/>
    <property type="match status" value="2"/>
</dbReference>
<dbReference type="PROSITE" id="PS00211">
    <property type="entry name" value="ABC_TRANSPORTER_1"/>
    <property type="match status" value="2"/>
</dbReference>
<keyword evidence="3" id="KW-0067">ATP-binding</keyword>
<evidence type="ECO:0000259" key="6">
    <source>
        <dbReference type="PROSITE" id="PS50893"/>
    </source>
</evidence>
<dbReference type="InterPro" id="IPR017871">
    <property type="entry name" value="ABC_transporter-like_CS"/>
</dbReference>
<gene>
    <name evidence="7" type="ORF">CCMP2556_LOCUS40195</name>
</gene>
<dbReference type="PROSITE" id="PS50893">
    <property type="entry name" value="ABC_TRANSPORTER_2"/>
    <property type="match status" value="2"/>
</dbReference>
<feature type="domain" description="ABC transporter" evidence="6">
    <location>
        <begin position="52"/>
        <end position="366"/>
    </location>
</feature>
<dbReference type="InterPro" id="IPR003439">
    <property type="entry name" value="ABC_transporter-like_ATP-bd"/>
</dbReference>
<dbReference type="Proteomes" id="UP001642484">
    <property type="component" value="Unassembled WGS sequence"/>
</dbReference>
<evidence type="ECO:0000256" key="4">
    <source>
        <dbReference type="SAM" id="Coils"/>
    </source>
</evidence>
<keyword evidence="1" id="KW-0677">Repeat</keyword>
<dbReference type="Pfam" id="PF00005">
    <property type="entry name" value="ABC_tran"/>
    <property type="match status" value="3"/>
</dbReference>
<evidence type="ECO:0000256" key="1">
    <source>
        <dbReference type="ARBA" id="ARBA00022737"/>
    </source>
</evidence>
<feature type="domain" description="ABC transporter" evidence="6">
    <location>
        <begin position="472"/>
        <end position="694"/>
    </location>
</feature>
<dbReference type="InterPro" id="IPR050611">
    <property type="entry name" value="ABCF"/>
</dbReference>
<accession>A0ABP0Q337</accession>
<comment type="caution">
    <text evidence="7">The sequence shown here is derived from an EMBL/GenBank/DDBJ whole genome shotgun (WGS) entry which is preliminary data.</text>
</comment>
<evidence type="ECO:0000256" key="5">
    <source>
        <dbReference type="SAM" id="MobiDB-lite"/>
    </source>
</evidence>
<dbReference type="InterPro" id="IPR032781">
    <property type="entry name" value="ABC_tran_Xtn"/>
</dbReference>
<dbReference type="CDD" id="cd03221">
    <property type="entry name" value="ABCF_EF-3"/>
    <property type="match status" value="1"/>
</dbReference>
<feature type="region of interest" description="Disordered" evidence="5">
    <location>
        <begin position="421"/>
        <end position="442"/>
    </location>
</feature>
<dbReference type="Gene3D" id="3.40.50.300">
    <property type="entry name" value="P-loop containing nucleotide triphosphate hydrolases"/>
    <property type="match status" value="2"/>
</dbReference>